<dbReference type="SUPFAM" id="SSF159270">
    <property type="entry name" value="YmcC-like"/>
    <property type="match status" value="1"/>
</dbReference>
<sequence length="237" mass="24770">MIRGGRKEVTATCAASVWRSPALRGVAALACCGLLGCASGSVGGVGAPQPRDVRSKAQGRYAQLLQAGAPALQVAVEKTDATTIVLREVSRGGVDTYLSSDGIALKLRRGVLVGTAGLGGDMSGSDVSDTLALLGAGQTGTVKRFHTFLNGENKAITRTYLCLLGERGPRSIQVGTRSGALRTVATTLVAEECRSLDQSFENLYWVARPSGQVVQSRQWAGDFAGMVVMRVVVEESQ</sequence>
<evidence type="ECO:0000313" key="1">
    <source>
        <dbReference type="EMBL" id="SIO02889.1"/>
    </source>
</evidence>
<keyword evidence="1" id="KW-0449">Lipoprotein</keyword>
<dbReference type="InterPro" id="IPR021308">
    <property type="entry name" value="GfcB"/>
</dbReference>
<dbReference type="AlphaFoldDB" id="A0A1N6G5R1"/>
<proteinExistence type="predicted"/>
<dbReference type="STRING" id="1217970.SAMN05444002_2229"/>
<evidence type="ECO:0000313" key="2">
    <source>
        <dbReference type="Proteomes" id="UP000184932"/>
    </source>
</evidence>
<dbReference type="EMBL" id="FSRL01000001">
    <property type="protein sequence ID" value="SIO02889.1"/>
    <property type="molecule type" value="Genomic_DNA"/>
</dbReference>
<dbReference type="Proteomes" id="UP000184932">
    <property type="component" value="Unassembled WGS sequence"/>
</dbReference>
<protein>
    <submittedName>
        <fullName evidence="1">Group 4 capsule polysaccharide lipoprotein gfcB, YjbF</fullName>
    </submittedName>
</protein>
<reference evidence="2" key="1">
    <citation type="submission" date="2016-11" db="EMBL/GenBank/DDBJ databases">
        <authorList>
            <person name="Varghese N."/>
            <person name="Submissions S."/>
        </authorList>
    </citation>
    <scope>NUCLEOTIDE SEQUENCE [LARGE SCALE GENOMIC DNA]</scope>
    <source>
        <strain evidence="2">DSM 29440</strain>
    </source>
</reference>
<dbReference type="OrthoDB" id="6237231at2"/>
<name>A0A1N6G5R1_9RHOB</name>
<gene>
    <name evidence="1" type="ORF">SAMN05444002_2229</name>
</gene>
<dbReference type="Pfam" id="PF11102">
    <property type="entry name" value="YjbF"/>
    <property type="match status" value="1"/>
</dbReference>
<dbReference type="InterPro" id="IPR023373">
    <property type="entry name" value="YmcC_sf"/>
</dbReference>
<accession>A0A1N6G5R1</accession>
<organism evidence="1 2">
    <name type="scientific">Vannielia litorea</name>
    <dbReference type="NCBI Taxonomy" id="1217970"/>
    <lineage>
        <taxon>Bacteria</taxon>
        <taxon>Pseudomonadati</taxon>
        <taxon>Pseudomonadota</taxon>
        <taxon>Alphaproteobacteria</taxon>
        <taxon>Rhodobacterales</taxon>
        <taxon>Paracoccaceae</taxon>
        <taxon>Vannielia</taxon>
    </lineage>
</organism>
<dbReference type="RefSeq" id="WP_074256273.1">
    <property type="nucleotide sequence ID" value="NZ_FSRL01000001.1"/>
</dbReference>
<keyword evidence="2" id="KW-1185">Reference proteome</keyword>
<dbReference type="Gene3D" id="2.40.360.10">
    <property type="entry name" value="YmcC-like"/>
    <property type="match status" value="1"/>
</dbReference>